<name>A0A2P2KPZ2_RHIMU</name>
<evidence type="ECO:0000313" key="1">
    <source>
        <dbReference type="EMBL" id="MBX07778.1"/>
    </source>
</evidence>
<dbReference type="EMBL" id="GGEC01027294">
    <property type="protein sequence ID" value="MBX07778.1"/>
    <property type="molecule type" value="Transcribed_RNA"/>
</dbReference>
<protein>
    <submittedName>
        <fullName evidence="1">Uncharacterized protein</fullName>
    </submittedName>
</protein>
<accession>A0A2P2KPZ2</accession>
<proteinExistence type="predicted"/>
<organism evidence="1">
    <name type="scientific">Rhizophora mucronata</name>
    <name type="common">Asiatic mangrove</name>
    <dbReference type="NCBI Taxonomy" id="61149"/>
    <lineage>
        <taxon>Eukaryota</taxon>
        <taxon>Viridiplantae</taxon>
        <taxon>Streptophyta</taxon>
        <taxon>Embryophyta</taxon>
        <taxon>Tracheophyta</taxon>
        <taxon>Spermatophyta</taxon>
        <taxon>Magnoliopsida</taxon>
        <taxon>eudicotyledons</taxon>
        <taxon>Gunneridae</taxon>
        <taxon>Pentapetalae</taxon>
        <taxon>rosids</taxon>
        <taxon>fabids</taxon>
        <taxon>Malpighiales</taxon>
        <taxon>Rhizophoraceae</taxon>
        <taxon>Rhizophora</taxon>
    </lineage>
</organism>
<reference evidence="1" key="1">
    <citation type="submission" date="2018-02" db="EMBL/GenBank/DDBJ databases">
        <title>Rhizophora mucronata_Transcriptome.</title>
        <authorList>
            <person name="Meera S.P."/>
            <person name="Sreeshan A."/>
            <person name="Augustine A."/>
        </authorList>
    </citation>
    <scope>NUCLEOTIDE SEQUENCE</scope>
    <source>
        <tissue evidence="1">Leaf</tissue>
    </source>
</reference>
<dbReference type="AlphaFoldDB" id="A0A2P2KPZ2"/>
<sequence>MWGCKEVVTEFPISCAIELWLSVHLSLRSGFHWLVSPQCQVWLACHYSLFLNSQQRFLCCGFEIRPSHQDACFPQCLNQQCQQSVDPHPCHPSSSLRRRESN</sequence>